<dbReference type="AlphaFoldDB" id="A0AAU9T1L1"/>
<sequence>MMTRLLGNTVAKNFSMGRRQYRDFSSSMGEKDAPMGDMELFVNNEAGLLFKGASGVVGFVVGGLAAEDVKETEELIKRWKQCNDKHQRFLERAR</sequence>
<dbReference type="EMBL" id="OU466863">
    <property type="protein sequence ID" value="CAH2076702.1"/>
    <property type="molecule type" value="Genomic_DNA"/>
</dbReference>
<proteinExistence type="predicted"/>
<evidence type="ECO:0000313" key="1">
    <source>
        <dbReference type="EMBL" id="CAH2076702.1"/>
    </source>
</evidence>
<keyword evidence="2" id="KW-1185">Reference proteome</keyword>
<accession>A0AAU9T1L1</accession>
<protein>
    <submittedName>
        <fullName evidence="1">Uncharacterized protein</fullName>
    </submittedName>
</protein>
<organism evidence="1 2">
    <name type="scientific">Thlaspi arvense</name>
    <name type="common">Field penny-cress</name>
    <dbReference type="NCBI Taxonomy" id="13288"/>
    <lineage>
        <taxon>Eukaryota</taxon>
        <taxon>Viridiplantae</taxon>
        <taxon>Streptophyta</taxon>
        <taxon>Embryophyta</taxon>
        <taxon>Tracheophyta</taxon>
        <taxon>Spermatophyta</taxon>
        <taxon>Magnoliopsida</taxon>
        <taxon>eudicotyledons</taxon>
        <taxon>Gunneridae</taxon>
        <taxon>Pentapetalae</taxon>
        <taxon>rosids</taxon>
        <taxon>malvids</taxon>
        <taxon>Brassicales</taxon>
        <taxon>Brassicaceae</taxon>
        <taxon>Thlaspideae</taxon>
        <taxon>Thlaspi</taxon>
    </lineage>
</organism>
<dbReference type="Proteomes" id="UP000836841">
    <property type="component" value="Chromosome 7"/>
</dbReference>
<name>A0AAU9T1L1_THLAR</name>
<reference evidence="1 2" key="1">
    <citation type="submission" date="2022-03" db="EMBL/GenBank/DDBJ databases">
        <authorList>
            <person name="Nunn A."/>
            <person name="Chopra R."/>
            <person name="Nunn A."/>
            <person name="Contreras Garrido A."/>
        </authorList>
    </citation>
    <scope>NUCLEOTIDE SEQUENCE [LARGE SCALE GENOMIC DNA]</scope>
</reference>
<gene>
    <name evidence="1" type="ORF">TAV2_LOCUS25360</name>
</gene>
<evidence type="ECO:0000313" key="2">
    <source>
        <dbReference type="Proteomes" id="UP000836841"/>
    </source>
</evidence>